<feature type="transmembrane region" description="Helical" evidence="8">
    <location>
        <begin position="338"/>
        <end position="360"/>
    </location>
</feature>
<keyword evidence="5 8" id="KW-0812">Transmembrane</keyword>
<name>A0A6B3LDF2_VIBCL</name>
<dbReference type="NCBIfam" id="NF037981">
    <property type="entry name" value="NCS2_1"/>
    <property type="match status" value="1"/>
</dbReference>
<feature type="transmembrane region" description="Helical" evidence="8">
    <location>
        <begin position="394"/>
        <end position="411"/>
    </location>
</feature>
<dbReference type="InterPro" id="IPR006042">
    <property type="entry name" value="Xan_ur_permease"/>
</dbReference>
<keyword evidence="7 8" id="KW-0472">Membrane</keyword>
<dbReference type="NCBIfam" id="TIGR00801">
    <property type="entry name" value="ncs2"/>
    <property type="match status" value="1"/>
</dbReference>
<evidence type="ECO:0000256" key="4">
    <source>
        <dbReference type="ARBA" id="ARBA00022475"/>
    </source>
</evidence>
<evidence type="ECO:0000256" key="6">
    <source>
        <dbReference type="ARBA" id="ARBA00022989"/>
    </source>
</evidence>
<feature type="transmembrane region" description="Helical" evidence="8">
    <location>
        <begin position="423"/>
        <end position="446"/>
    </location>
</feature>
<reference evidence="9" key="1">
    <citation type="submission" date="2020-02" db="EMBL/GenBank/DDBJ databases">
        <title>Genome Announcements.</title>
        <authorList>
            <person name="Abdulabbas H.T."/>
            <person name="Bunyan I.A."/>
            <person name="Abdul-Lateef L.A."/>
        </authorList>
    </citation>
    <scope>NUCLEOTIDE SEQUENCE</scope>
    <source>
        <strain evidence="9">NAG1</strain>
    </source>
</reference>
<feature type="transmembrane region" description="Helical" evidence="8">
    <location>
        <begin position="82"/>
        <end position="107"/>
    </location>
</feature>
<dbReference type="RefSeq" id="WP_162806384.1">
    <property type="nucleotide sequence ID" value="NZ_JAACMK010000026.1"/>
</dbReference>
<keyword evidence="4" id="KW-1003">Cell membrane</keyword>
<dbReference type="GO" id="GO:0042907">
    <property type="term" value="F:xanthine transmembrane transporter activity"/>
    <property type="evidence" value="ECO:0007669"/>
    <property type="project" value="TreeGrafter"/>
</dbReference>
<feature type="transmembrane region" description="Helical" evidence="8">
    <location>
        <begin position="367"/>
        <end position="388"/>
    </location>
</feature>
<dbReference type="Pfam" id="PF00860">
    <property type="entry name" value="Xan_ur_permease"/>
    <property type="match status" value="1"/>
</dbReference>
<dbReference type="GO" id="GO:0005886">
    <property type="term" value="C:plasma membrane"/>
    <property type="evidence" value="ECO:0007669"/>
    <property type="project" value="UniProtKB-SubCell"/>
</dbReference>
<evidence type="ECO:0000256" key="2">
    <source>
        <dbReference type="ARBA" id="ARBA00008821"/>
    </source>
</evidence>
<comment type="caution">
    <text evidence="9">The sequence shown here is derived from an EMBL/GenBank/DDBJ whole genome shotgun (WGS) entry which is preliminary data.</text>
</comment>
<dbReference type="PROSITE" id="PS01116">
    <property type="entry name" value="XANTH_URACIL_PERMASE"/>
    <property type="match status" value="1"/>
</dbReference>
<dbReference type="InterPro" id="IPR006043">
    <property type="entry name" value="NCS2"/>
</dbReference>
<proteinExistence type="inferred from homology"/>
<feature type="transmembrane region" description="Helical" evidence="8">
    <location>
        <begin position="188"/>
        <end position="205"/>
    </location>
</feature>
<evidence type="ECO:0000313" key="9">
    <source>
        <dbReference type="EMBL" id="NEM94539.1"/>
    </source>
</evidence>
<dbReference type="AlphaFoldDB" id="A0A6B3LDF2"/>
<dbReference type="EMBL" id="JAAGVX010000007">
    <property type="protein sequence ID" value="NEM94539.1"/>
    <property type="molecule type" value="Genomic_DNA"/>
</dbReference>
<dbReference type="InterPro" id="IPR017588">
    <property type="entry name" value="UacT-like"/>
</dbReference>
<feature type="transmembrane region" description="Helical" evidence="8">
    <location>
        <begin position="145"/>
        <end position="167"/>
    </location>
</feature>
<accession>A0A6B3LDF2</accession>
<feature type="transmembrane region" description="Helical" evidence="8">
    <location>
        <begin position="211"/>
        <end position="231"/>
    </location>
</feature>
<dbReference type="PANTHER" id="PTHR42810:SF2">
    <property type="entry name" value="PURINE PERMEASE C1399.01C-RELATED"/>
    <property type="match status" value="1"/>
</dbReference>
<feature type="transmembrane region" description="Helical" evidence="8">
    <location>
        <begin position="25"/>
        <end position="47"/>
    </location>
</feature>
<dbReference type="PANTHER" id="PTHR42810">
    <property type="entry name" value="PURINE PERMEASE C1399.01C-RELATED"/>
    <property type="match status" value="1"/>
</dbReference>
<gene>
    <name evidence="9" type="ORF">G3T61_10060</name>
</gene>
<feature type="transmembrane region" description="Helical" evidence="8">
    <location>
        <begin position="252"/>
        <end position="271"/>
    </location>
</feature>
<comment type="subcellular location">
    <subcellularLocation>
        <location evidence="1">Cell membrane</location>
        <topology evidence="1">Multi-pass membrane protein</topology>
    </subcellularLocation>
</comment>
<evidence type="ECO:0000256" key="3">
    <source>
        <dbReference type="ARBA" id="ARBA00022448"/>
    </source>
</evidence>
<comment type="similarity">
    <text evidence="2">Belongs to the nucleobase:cation symporter-2 (NCS2) (TC 2.A.40) family.</text>
</comment>
<keyword evidence="3" id="KW-0813">Transport</keyword>
<evidence type="ECO:0000256" key="5">
    <source>
        <dbReference type="ARBA" id="ARBA00022692"/>
    </source>
</evidence>
<evidence type="ECO:0000256" key="1">
    <source>
        <dbReference type="ARBA" id="ARBA00004651"/>
    </source>
</evidence>
<feature type="transmembrane region" description="Helical" evidence="8">
    <location>
        <begin position="119"/>
        <end position="139"/>
    </location>
</feature>
<sequence>MTQPTSRKADLVYQLNDRPPLPQTLFAALQHLLAMFVAVITPSLIICQSLGVPADQTNTIISMSLFASGLSSFIQIRTFGPIGSGLLSIQGTSFNFLGPIIGAGLALKAGGADIETMMAAIFGTILVASSAEILLSRVLQFAQRIITPLVSGIVVTLIGLTLVQVGLISMGGGYASMADGSFGSLDKLALAGSVLAIIVLLNRAHNPYVRVASIVIAMLVGYVMAYLMGMVNTDNLAQTQLIALPIPMQYGLGFDWSLFIPLVLIFLITALEAIGDITATSEVSGEPVKGPVYMKRIKGGVLADGLNSALAAVFNSFPNSTFSQNNGVILLTGVASRYVGYFIAGMLVLLGLFPGVASFVQLIPEPVLGGATIVMFGTIAAAGVRIISRVDLDRRAILIMALSFSMGLGIAQKPEILQFMPEFIKNLFSSGVAAGGITAIVLNLLLPEVRRDEDAASVAKTEAAQESN</sequence>
<evidence type="ECO:0000256" key="8">
    <source>
        <dbReference type="SAM" id="Phobius"/>
    </source>
</evidence>
<dbReference type="NCBIfam" id="TIGR03173">
    <property type="entry name" value="pbuX"/>
    <property type="match status" value="1"/>
</dbReference>
<organism evidence="9">
    <name type="scientific">Vibrio cholerae</name>
    <dbReference type="NCBI Taxonomy" id="666"/>
    <lineage>
        <taxon>Bacteria</taxon>
        <taxon>Pseudomonadati</taxon>
        <taxon>Pseudomonadota</taxon>
        <taxon>Gammaproteobacteria</taxon>
        <taxon>Vibrionales</taxon>
        <taxon>Vibrionaceae</taxon>
        <taxon>Vibrio</taxon>
    </lineage>
</organism>
<keyword evidence="6 8" id="KW-1133">Transmembrane helix</keyword>
<evidence type="ECO:0000256" key="7">
    <source>
        <dbReference type="ARBA" id="ARBA00023136"/>
    </source>
</evidence>
<protein>
    <submittedName>
        <fullName evidence="9">Uracil-xanthine permease</fullName>
    </submittedName>
</protein>